<dbReference type="KEGG" id="geh:HYN69_15540"/>
<dbReference type="OrthoDB" id="7749009at2"/>
<accession>A0A2S0UPK3</accession>
<reference evidence="2 3" key="1">
    <citation type="submission" date="2018-04" db="EMBL/GenBank/DDBJ databases">
        <title>Genome sequencing of Gemmobacter.</title>
        <authorList>
            <person name="Yi H."/>
            <person name="Baek M.-G."/>
        </authorList>
    </citation>
    <scope>NUCLEOTIDE SEQUENCE [LARGE SCALE GENOMIC DNA]</scope>
    <source>
        <strain evidence="2 3">HYN0069</strain>
    </source>
</reference>
<evidence type="ECO:0000259" key="1">
    <source>
        <dbReference type="Pfam" id="PF12708"/>
    </source>
</evidence>
<dbReference type="InterPro" id="IPR012334">
    <property type="entry name" value="Pectin_lyas_fold"/>
</dbReference>
<sequence>MNKAITDGLVLMPPAFAAGLNLWSREEGMPGQGSWAAQPNAAFVPADQDFGGCLELQKTTTTQKLRSFQRIPFLPGMYLRVTARVKCVAGNFPQVRIAGFAEAANGTNVTSAVQVGPSVALTAYGSVVTVQAIIGSGNRGGVDMVWGTAPAFGHFGIDLTGPSGGVVRIDDIVVEDVTEVFLRNLLDWVDVRDYGARGDGVTDDTAAFAAADAAANGRSVMVSEGNYAIAGNLTFNNAVRFQGRLVMPAASRLICTRNYDLDTYAAAFGSELAGFRKALQALFYFSDHVTLDLSGRRVDLVEPLDVAAIAGLTSLTQRRVLMNGQLNAVAGAAWDTAVSTSVATYAVTAPTRLTGVQNVANIPVGARVSGTGVGREVYVSGRNVGAGTLELSQPLFAAAGTRTFTFERYRYLLDFSGFQNLTRFEIREIEFNGNGEASCLMLPMVGLANRIENAVFNRPKDRGITSIGSGCQGMMVDTCQFLSNEQPLPAQNRTTIAMNVNANDTKIRDNRVVRFATFAVMAGAGHMFIGNHFFQGDDQTDGTRRAGVVLTSPNVKTLFSGNYVDNCFIEWSNEHEAVPALVSSGFSFGGLTISGNIFTVNDVAASFRWLVVTPRGAGHFINGLTITDNAFRTVNGGIDRVDRMDTTFASLDTGRYRNIVFEANAYNGVAQITMSPLEIEHTQTTAADTWVVEGGGFFPFGGRARNVTGIVAEGAVTNASNVAQYAMPFTLTEQGAANTQVHLRWPVAVRGKVNVTIRCDNPT</sequence>
<gene>
    <name evidence="2" type="ORF">HYN69_15540</name>
</gene>
<dbReference type="RefSeq" id="WP_108436542.1">
    <property type="nucleotide sequence ID" value="NZ_CP028918.1"/>
</dbReference>
<name>A0A2S0UPK3_9RHOB</name>
<dbReference type="EMBL" id="CP028918">
    <property type="protein sequence ID" value="AWB49725.1"/>
    <property type="molecule type" value="Genomic_DNA"/>
</dbReference>
<proteinExistence type="predicted"/>
<dbReference type="AlphaFoldDB" id="A0A2S0UPK3"/>
<feature type="domain" description="Rhamnogalacturonase A/B/Epimerase-like pectate lyase" evidence="1">
    <location>
        <begin position="188"/>
        <end position="244"/>
    </location>
</feature>
<protein>
    <recommendedName>
        <fullName evidence="1">Rhamnogalacturonase A/B/Epimerase-like pectate lyase domain-containing protein</fullName>
    </recommendedName>
</protein>
<dbReference type="Gene3D" id="2.160.20.10">
    <property type="entry name" value="Single-stranded right-handed beta-helix, Pectin lyase-like"/>
    <property type="match status" value="1"/>
</dbReference>
<dbReference type="Proteomes" id="UP000244496">
    <property type="component" value="Chromosome"/>
</dbReference>
<evidence type="ECO:0000313" key="3">
    <source>
        <dbReference type="Proteomes" id="UP000244496"/>
    </source>
</evidence>
<evidence type="ECO:0000313" key="2">
    <source>
        <dbReference type="EMBL" id="AWB49725.1"/>
    </source>
</evidence>
<dbReference type="InterPro" id="IPR024535">
    <property type="entry name" value="RHGA/B-epi-like_pectate_lyase"/>
</dbReference>
<organism evidence="2 3">
    <name type="scientific">Paragemmobacter aquarius</name>
    <dbReference type="NCBI Taxonomy" id="2169400"/>
    <lineage>
        <taxon>Bacteria</taxon>
        <taxon>Pseudomonadati</taxon>
        <taxon>Pseudomonadota</taxon>
        <taxon>Alphaproteobacteria</taxon>
        <taxon>Rhodobacterales</taxon>
        <taxon>Paracoccaceae</taxon>
        <taxon>Paragemmobacter</taxon>
    </lineage>
</organism>
<dbReference type="InterPro" id="IPR011050">
    <property type="entry name" value="Pectin_lyase_fold/virulence"/>
</dbReference>
<dbReference type="Pfam" id="PF12708">
    <property type="entry name" value="Pect-lyase_RHGA_epim"/>
    <property type="match status" value="1"/>
</dbReference>
<keyword evidence="3" id="KW-1185">Reference proteome</keyword>
<dbReference type="SUPFAM" id="SSF51126">
    <property type="entry name" value="Pectin lyase-like"/>
    <property type="match status" value="1"/>
</dbReference>